<evidence type="ECO:0000256" key="6">
    <source>
        <dbReference type="SAM" id="MobiDB-lite"/>
    </source>
</evidence>
<sequence>MASTAINSCDGACLAVASTTPPIRANLCQYTYLIQFSLSFLTSTCKMTCSSIAVCITTLALTTATTASRPHRVAPRNTAFGTHASSAFASPITRSNAARHQSIRAASSTCSRSARTPRRRYANRLDPLRTVSKESSDADLTTDDGDNEDEPWVLRQITFLDLTAPNSSSDEDSTTENNNDVHKSEFDARNLSEFLMEIGACSVSITDADRGTTDEDPLFHEPSLTCCPNDYVQDQGNTDQYAMVLNDNAVGRNVWKKCHVSAHFASSLFDVPTIVDAVRYTFQTPSNPRFQVDTVPDLDWIQHVQESWSPIVTRESKFVLRFPWHEDAVVMKACQDVEREKMMEDMAKRFSSGVKREGAVVHFEDESDGDDSNDLAREQNHREYVQIRLEGGIAFGTGEHPTTRLCLDWVRDKVEMRLEDSSGGAEKEDPLYFMDYGAGSGVLGIAAAAVVRDHNMSRSKRRPLQQEHSSDKSAVVVGVEIDADAIHIANDNSLKNAVEMRNYLPDLDSLDEEALSVVLRAMQRKRNKNIVQYLPTELSGPIYDLCVANILAGPLVKLAPTIASLVKSPSGEIGLSGILASQSDMVVEAYEEFFEDVKVATEENGWVLITGKRR</sequence>
<protein>
    <recommendedName>
        <fullName evidence="5">ETFB lysine methyltransferase</fullName>
    </recommendedName>
    <alternativeName>
        <fullName evidence="4">Protein N-lysine methyltransferase METTL20</fullName>
    </alternativeName>
</protein>
<evidence type="ECO:0000256" key="5">
    <source>
        <dbReference type="ARBA" id="ARBA00042266"/>
    </source>
</evidence>
<dbReference type="PANTHER" id="PTHR43648">
    <property type="entry name" value="ELECTRON TRANSFER FLAVOPROTEIN BETA SUBUNIT LYSINE METHYLTRANSFERASE"/>
    <property type="match status" value="1"/>
</dbReference>
<feature type="region of interest" description="Disordered" evidence="6">
    <location>
        <begin position="163"/>
        <end position="182"/>
    </location>
</feature>
<dbReference type="Gene3D" id="3.40.50.150">
    <property type="entry name" value="Vaccinia Virus protein VP39"/>
    <property type="match status" value="1"/>
</dbReference>
<evidence type="ECO:0000256" key="3">
    <source>
        <dbReference type="ARBA" id="ARBA00037932"/>
    </source>
</evidence>
<dbReference type="AlphaFoldDB" id="A0ABD3QCF8"/>
<comment type="similarity">
    <text evidence="3">Belongs to the methyltransferase superfamily. ETFBKMT family.</text>
</comment>
<accession>A0ABD3QCF8</accession>
<dbReference type="EMBL" id="JABMIG020000049">
    <property type="protein sequence ID" value="KAL3798042.1"/>
    <property type="molecule type" value="Genomic_DNA"/>
</dbReference>
<proteinExistence type="inferred from homology"/>
<dbReference type="InterPro" id="IPR029063">
    <property type="entry name" value="SAM-dependent_MTases_sf"/>
</dbReference>
<dbReference type="PANTHER" id="PTHR43648:SF1">
    <property type="entry name" value="ELECTRON TRANSFER FLAVOPROTEIN BETA SUBUNIT LYSINE METHYLTRANSFERASE"/>
    <property type="match status" value="1"/>
</dbReference>
<feature type="compositionally biased region" description="Low complexity" evidence="6">
    <location>
        <begin position="104"/>
        <end position="114"/>
    </location>
</feature>
<comment type="caution">
    <text evidence="7">The sequence shown here is derived from an EMBL/GenBank/DDBJ whole genome shotgun (WGS) entry which is preliminary data.</text>
</comment>
<organism evidence="7 8">
    <name type="scientific">Cyclotella cryptica</name>
    <dbReference type="NCBI Taxonomy" id="29204"/>
    <lineage>
        <taxon>Eukaryota</taxon>
        <taxon>Sar</taxon>
        <taxon>Stramenopiles</taxon>
        <taxon>Ochrophyta</taxon>
        <taxon>Bacillariophyta</taxon>
        <taxon>Coscinodiscophyceae</taxon>
        <taxon>Thalassiosirophycidae</taxon>
        <taxon>Stephanodiscales</taxon>
        <taxon>Stephanodiscaceae</taxon>
        <taxon>Cyclotella</taxon>
    </lineage>
</organism>
<feature type="compositionally biased region" description="Acidic residues" evidence="6">
    <location>
        <begin position="140"/>
        <end position="149"/>
    </location>
</feature>
<gene>
    <name evidence="7" type="ORF">HJC23_012333</name>
</gene>
<dbReference type="Pfam" id="PF06325">
    <property type="entry name" value="PrmA"/>
    <property type="match status" value="2"/>
</dbReference>
<evidence type="ECO:0000313" key="7">
    <source>
        <dbReference type="EMBL" id="KAL3798042.1"/>
    </source>
</evidence>
<evidence type="ECO:0000313" key="8">
    <source>
        <dbReference type="Proteomes" id="UP001516023"/>
    </source>
</evidence>
<dbReference type="GO" id="GO:0008168">
    <property type="term" value="F:methyltransferase activity"/>
    <property type="evidence" value="ECO:0007669"/>
    <property type="project" value="UniProtKB-KW"/>
</dbReference>
<name>A0ABD3QCF8_9STRA</name>
<dbReference type="GO" id="GO:0032259">
    <property type="term" value="P:methylation"/>
    <property type="evidence" value="ECO:0007669"/>
    <property type="project" value="UniProtKB-KW"/>
</dbReference>
<evidence type="ECO:0000256" key="1">
    <source>
        <dbReference type="ARBA" id="ARBA00022603"/>
    </source>
</evidence>
<evidence type="ECO:0000256" key="2">
    <source>
        <dbReference type="ARBA" id="ARBA00022679"/>
    </source>
</evidence>
<keyword evidence="1" id="KW-0489">Methyltransferase</keyword>
<reference evidence="7 8" key="1">
    <citation type="journal article" date="2020" name="G3 (Bethesda)">
        <title>Improved Reference Genome for Cyclotella cryptica CCMP332, a Model for Cell Wall Morphogenesis, Salinity Adaptation, and Lipid Production in Diatoms (Bacillariophyta).</title>
        <authorList>
            <person name="Roberts W.R."/>
            <person name="Downey K.M."/>
            <person name="Ruck E.C."/>
            <person name="Traller J.C."/>
            <person name="Alverson A.J."/>
        </authorList>
    </citation>
    <scope>NUCLEOTIDE SEQUENCE [LARGE SCALE GENOMIC DNA]</scope>
    <source>
        <strain evidence="7 8">CCMP332</strain>
    </source>
</reference>
<dbReference type="SUPFAM" id="SSF53335">
    <property type="entry name" value="S-adenosyl-L-methionine-dependent methyltransferases"/>
    <property type="match status" value="1"/>
</dbReference>
<feature type="region of interest" description="Disordered" evidence="6">
    <location>
        <begin position="102"/>
        <end position="149"/>
    </location>
</feature>
<dbReference type="InterPro" id="IPR050078">
    <property type="entry name" value="Ribosomal_L11_MeTrfase_PrmA"/>
</dbReference>
<evidence type="ECO:0000256" key="4">
    <source>
        <dbReference type="ARBA" id="ARBA00041867"/>
    </source>
</evidence>
<keyword evidence="2" id="KW-0808">Transferase</keyword>
<keyword evidence="8" id="KW-1185">Reference proteome</keyword>
<dbReference type="Proteomes" id="UP001516023">
    <property type="component" value="Unassembled WGS sequence"/>
</dbReference>